<reference evidence="3" key="1">
    <citation type="journal article" date="2013" name="Nat. Genet.">
        <title>The duck genome and transcriptome provide insight into an avian influenza virus reservoir species.</title>
        <authorList>
            <person name="Huang Y."/>
            <person name="Li Y."/>
            <person name="Burt D.W."/>
            <person name="Chen H."/>
            <person name="Zhang Y."/>
            <person name="Qian W."/>
            <person name="Kim H."/>
            <person name="Gan S."/>
            <person name="Zhao Y."/>
            <person name="Li J."/>
            <person name="Yi K."/>
            <person name="Feng H."/>
            <person name="Zhu P."/>
            <person name="Li B."/>
            <person name="Liu Q."/>
            <person name="Fairley S."/>
            <person name="Magor K.E."/>
            <person name="Du Z."/>
            <person name="Hu X."/>
            <person name="Goodman L."/>
            <person name="Tafer H."/>
            <person name="Vignal A."/>
            <person name="Lee T."/>
            <person name="Kim K.W."/>
            <person name="Sheng Z."/>
            <person name="An Y."/>
            <person name="Searle S."/>
            <person name="Herrero J."/>
            <person name="Groenen M.A."/>
            <person name="Crooijmans R.P."/>
            <person name="Faraut T."/>
            <person name="Cai Q."/>
            <person name="Webster R.G."/>
            <person name="Aldridge J.R."/>
            <person name="Warren W.C."/>
            <person name="Bartschat S."/>
            <person name="Kehr S."/>
            <person name="Marz M."/>
            <person name="Stadler P.F."/>
            <person name="Smith J."/>
            <person name="Kraus R.H."/>
            <person name="Zhao Y."/>
            <person name="Ren L."/>
            <person name="Fei J."/>
            <person name="Morisson M."/>
            <person name="Kaiser P."/>
            <person name="Griffin D.K."/>
            <person name="Rao M."/>
            <person name="Pitel F."/>
            <person name="Wang J."/>
            <person name="Li N."/>
        </authorList>
    </citation>
    <scope>NUCLEOTIDE SEQUENCE [LARGE SCALE GENOMIC DNA]</scope>
</reference>
<evidence type="ECO:0000313" key="3">
    <source>
        <dbReference type="Proteomes" id="UP000296049"/>
    </source>
</evidence>
<dbReference type="AlphaFoldDB" id="R0K8P4"/>
<gene>
    <name evidence="2" type="ORF">Anapl_01271</name>
</gene>
<dbReference type="Proteomes" id="UP000296049">
    <property type="component" value="Unassembled WGS sequence"/>
</dbReference>
<organism evidence="2 3">
    <name type="scientific">Anas platyrhynchos</name>
    <name type="common">Mallard</name>
    <name type="synonym">Anas boschas</name>
    <dbReference type="NCBI Taxonomy" id="8839"/>
    <lineage>
        <taxon>Eukaryota</taxon>
        <taxon>Metazoa</taxon>
        <taxon>Chordata</taxon>
        <taxon>Craniata</taxon>
        <taxon>Vertebrata</taxon>
        <taxon>Euteleostomi</taxon>
        <taxon>Archelosauria</taxon>
        <taxon>Archosauria</taxon>
        <taxon>Dinosauria</taxon>
        <taxon>Saurischia</taxon>
        <taxon>Theropoda</taxon>
        <taxon>Coelurosauria</taxon>
        <taxon>Aves</taxon>
        <taxon>Neognathae</taxon>
        <taxon>Galloanserae</taxon>
        <taxon>Anseriformes</taxon>
        <taxon>Anatidae</taxon>
        <taxon>Anatinae</taxon>
        <taxon>Anas</taxon>
    </lineage>
</organism>
<proteinExistence type="predicted"/>
<feature type="region of interest" description="Disordered" evidence="1">
    <location>
        <begin position="109"/>
        <end position="131"/>
    </location>
</feature>
<accession>R0K8P4</accession>
<protein>
    <submittedName>
        <fullName evidence="2">Uncharacterized protein</fullName>
    </submittedName>
</protein>
<evidence type="ECO:0000256" key="1">
    <source>
        <dbReference type="SAM" id="MobiDB-lite"/>
    </source>
</evidence>
<dbReference type="EMBL" id="KB742629">
    <property type="protein sequence ID" value="EOB06202.1"/>
    <property type="molecule type" value="Genomic_DNA"/>
</dbReference>
<name>R0K8P4_ANAPL</name>
<feature type="compositionally biased region" description="Basic and acidic residues" evidence="1">
    <location>
        <begin position="29"/>
        <end position="38"/>
    </location>
</feature>
<sequence>MSKQEDSPCAESSNSPQYMFKINHNRKTAIKEKTDGNRNKTGRLLKSTGKKGFTLSGAVNPKGHYVQAGQHARQHDSTSSRAQLPVLAAAIGLPQASTSWDSVLAKAKTKDTGTKTQIKEHIPDLLAPPKS</sequence>
<keyword evidence="3" id="KW-1185">Reference proteome</keyword>
<feature type="region of interest" description="Disordered" evidence="1">
    <location>
        <begin position="1"/>
        <end position="62"/>
    </location>
</feature>
<evidence type="ECO:0000313" key="2">
    <source>
        <dbReference type="EMBL" id="EOB06202.1"/>
    </source>
</evidence>
<feature type="compositionally biased region" description="Basic and acidic residues" evidence="1">
    <location>
        <begin position="109"/>
        <end position="123"/>
    </location>
</feature>